<evidence type="ECO:0000313" key="2">
    <source>
        <dbReference type="Proteomes" id="UP000799754"/>
    </source>
</evidence>
<keyword evidence="2" id="KW-1185">Reference proteome</keyword>
<comment type="caution">
    <text evidence="1">The sequence shown here is derived from an EMBL/GenBank/DDBJ whole genome shotgun (WGS) entry which is preliminary data.</text>
</comment>
<protein>
    <submittedName>
        <fullName evidence="1">RNB-domain-containing protein</fullName>
    </submittedName>
</protein>
<name>A0ACB6RK71_9PLEO</name>
<reference evidence="1" key="1">
    <citation type="journal article" date="2020" name="Stud. Mycol.">
        <title>101 Dothideomycetes genomes: a test case for predicting lifestyles and emergence of pathogens.</title>
        <authorList>
            <person name="Haridas S."/>
            <person name="Albert R."/>
            <person name="Binder M."/>
            <person name="Bloem J."/>
            <person name="Labutti K."/>
            <person name="Salamov A."/>
            <person name="Andreopoulos B."/>
            <person name="Baker S."/>
            <person name="Barry K."/>
            <person name="Bills G."/>
            <person name="Bluhm B."/>
            <person name="Cannon C."/>
            <person name="Castanera R."/>
            <person name="Culley D."/>
            <person name="Daum C."/>
            <person name="Ezra D."/>
            <person name="Gonzalez J."/>
            <person name="Henrissat B."/>
            <person name="Kuo A."/>
            <person name="Liang C."/>
            <person name="Lipzen A."/>
            <person name="Lutzoni F."/>
            <person name="Magnuson J."/>
            <person name="Mondo S."/>
            <person name="Nolan M."/>
            <person name="Ohm R."/>
            <person name="Pangilinan J."/>
            <person name="Park H.-J."/>
            <person name="Ramirez L."/>
            <person name="Alfaro M."/>
            <person name="Sun H."/>
            <person name="Tritt A."/>
            <person name="Yoshinaga Y."/>
            <person name="Zwiers L.-H."/>
            <person name="Turgeon B."/>
            <person name="Goodwin S."/>
            <person name="Spatafora J."/>
            <person name="Crous P."/>
            <person name="Grigoriev I."/>
        </authorList>
    </citation>
    <scope>NUCLEOTIDE SEQUENCE</scope>
    <source>
        <strain evidence="1">CBS 525.71</strain>
    </source>
</reference>
<evidence type="ECO:0000313" key="1">
    <source>
        <dbReference type="EMBL" id="KAF2621554.1"/>
    </source>
</evidence>
<proteinExistence type="predicted"/>
<gene>
    <name evidence="1" type="ORF">BU25DRAFT_404387</name>
</gene>
<dbReference type="EMBL" id="MU006754">
    <property type="protein sequence ID" value="KAF2621554.1"/>
    <property type="molecule type" value="Genomic_DNA"/>
</dbReference>
<sequence>MHPRALWASSNICLRCQWRLASQGQRSARLQTSRNTNSSIKPSRTLPGRAFHTFTLRAQSVVTPTPIDLAVDPVFTARPPHLPVRNHLEKWQAQYGGPSEETLSAFEKHPANGEIFNNVSKVSSASAIDDQTEGDRWFAGEDDDGEDLITIGLFLKPGDVVELSQSGREPILAVFVQQLDNDSQFYTINGKWAHSNLAQVSFAIPGCVDPALLQPLVPFLPTDPDKANPKGEVHVPPEVAAPVQRLLDNLAEESEGVYRKNAPVLDTAYAVLADNSRTRMMTLAQIAKTLLARGSTAWTPSSSDLLAVRKALNHNAFRFRSDQRSHRLTNVFAIRPKKDVQVVETVHEWIREYFEHLAKIANEPKKSAVMRTKGATNILQFLEKARRLIWKSRKDRDPSSGGLGPSKSRDANVRAVTDEAFSKSDHEIITFLQAWVLHNQFQNMGGLHSACADLVAATGCYKPGVIQHSAENESQADLIRRATGLVFLQEIGVVTPYENRSIYDEQLMLPTVRLSRNLELLNEKAKLLRITPDFRDSMADMRRDWGPTNIYCIDDVGAQEIDDGISIERVKGADSEFWVHVHVANPTAFFDKTHTLSSLAAHMTQTVYTPERTFPMLPKWATDDHFSLQRNRPVITFSSKVDREGRVLETHISHGTIRNPISITPSELASSLGEKTRGGRRRLVVGGNVVTSGEARVPPTINPGQVQELQNLYAVAKAISKKRQERGGISMFNSSPSVRVLESAQKPGLTWNAPSTDTSRFIKGDPIIEITKAAPKGFLRFDMNATNIVEEIMMLGCSTAASWCGERGIPVMFRGSIAPPNVNRAPSEELKHNIMSNYLEKHQNPPLRLTMQYMESLGRAIAHTSPLPHRVIGVSGYVRVTSPLRRFSDMIAHWQIEAAIRYEARTGKKYNAAELSSQRGILPFTQRQIQESIITLSPREKLIAATQRNAVNHWVSQAFLRALHYKEAELPATFRCWIRFVDLGANLRSLKPMAVGLMPEFGLRVAIRDIEDAQLGDEWEVALDSVDLFNARIYVKPVRLLNREADDLE</sequence>
<organism evidence="1 2">
    <name type="scientific">Macroventuria anomochaeta</name>
    <dbReference type="NCBI Taxonomy" id="301207"/>
    <lineage>
        <taxon>Eukaryota</taxon>
        <taxon>Fungi</taxon>
        <taxon>Dikarya</taxon>
        <taxon>Ascomycota</taxon>
        <taxon>Pezizomycotina</taxon>
        <taxon>Dothideomycetes</taxon>
        <taxon>Pleosporomycetidae</taxon>
        <taxon>Pleosporales</taxon>
        <taxon>Pleosporineae</taxon>
        <taxon>Didymellaceae</taxon>
        <taxon>Macroventuria</taxon>
    </lineage>
</organism>
<accession>A0ACB6RK71</accession>
<dbReference type="Proteomes" id="UP000799754">
    <property type="component" value="Unassembled WGS sequence"/>
</dbReference>